<evidence type="ECO:0000313" key="2">
    <source>
        <dbReference type="Proteomes" id="UP000664265"/>
    </source>
</evidence>
<keyword evidence="2" id="KW-1185">Reference proteome</keyword>
<dbReference type="InterPro" id="IPR021615">
    <property type="entry name" value="Omp28"/>
</dbReference>
<dbReference type="Pfam" id="PF11551">
    <property type="entry name" value="Omp28"/>
    <property type="match status" value="1"/>
</dbReference>
<dbReference type="Proteomes" id="UP000664265">
    <property type="component" value="Unassembled WGS sequence"/>
</dbReference>
<dbReference type="RefSeq" id="WP_107582894.1">
    <property type="nucleotide sequence ID" value="NZ_JAERMS010000042.1"/>
</dbReference>
<organism evidence="1 2">
    <name type="scientific">Prevotella illustrans</name>
    <dbReference type="NCBI Taxonomy" id="2800387"/>
    <lineage>
        <taxon>Bacteria</taxon>
        <taxon>Pseudomonadati</taxon>
        <taxon>Bacteroidota</taxon>
        <taxon>Bacteroidia</taxon>
        <taxon>Bacteroidales</taxon>
        <taxon>Prevotellaceae</taxon>
        <taxon>Prevotella</taxon>
    </lineage>
</organism>
<protein>
    <submittedName>
        <fullName evidence="1">Omp28 family outer membrane lipoprotein</fullName>
    </submittedName>
</protein>
<dbReference type="NCBIfam" id="NF033782">
    <property type="entry name" value="lipoprot_Omp28"/>
    <property type="match status" value="1"/>
</dbReference>
<reference evidence="1 2" key="1">
    <citation type="submission" date="2021-01" db="EMBL/GenBank/DDBJ databases">
        <title>Prevotella A2931 sp. nov.</title>
        <authorList>
            <person name="Buhl M."/>
            <person name="Oberhettinger P."/>
        </authorList>
    </citation>
    <scope>NUCLEOTIDE SEQUENCE [LARGE SCALE GENOMIC DNA]</scope>
    <source>
        <strain evidence="1 2">A2931</strain>
    </source>
</reference>
<comment type="caution">
    <text evidence="1">The sequence shown here is derived from an EMBL/GenBank/DDBJ whole genome shotgun (WGS) entry which is preliminary data.</text>
</comment>
<evidence type="ECO:0000313" key="1">
    <source>
        <dbReference type="EMBL" id="MBO1364195.1"/>
    </source>
</evidence>
<keyword evidence="1" id="KW-0449">Lipoprotein</keyword>
<dbReference type="Gene3D" id="2.60.40.10">
    <property type="entry name" value="Immunoglobulins"/>
    <property type="match status" value="1"/>
</dbReference>
<gene>
    <name evidence="1" type="ORF">JHU38_10535</name>
</gene>
<dbReference type="InterPro" id="IPR013783">
    <property type="entry name" value="Ig-like_fold"/>
</dbReference>
<dbReference type="EMBL" id="JAERMS010000042">
    <property type="protein sequence ID" value="MBO1364195.1"/>
    <property type="molecule type" value="Genomic_DNA"/>
</dbReference>
<accession>A0ABS3M7T3</accession>
<proteinExistence type="predicted"/>
<dbReference type="PROSITE" id="PS51257">
    <property type="entry name" value="PROKAR_LIPOPROTEIN"/>
    <property type="match status" value="1"/>
</dbReference>
<sequence>MIKLLSAIACTILMLTACDHIDSNDRLIYVKPATVGRCVLIEDFTGQKCRNCPRAATVIEQLQKQYGADTVIAVAIHSGPLALKPTATLNGLRTPLGDLYYKHWKIGHLPLGLINRKGRPAKDAQWPSLVYNEVQQKTTVDIKLAISYDSATRRSHIKATVNSLGNSVAGKLQLWLVEDTITAIQQMPDGKNNKYYVHNHVLRTSINGEWGEAITLANGTSTSKEADCQLEEGWKANHMAVVAFVYNDDSVLQVTRQQLVNP</sequence>
<name>A0ABS3M7T3_9BACT</name>